<sequence length="445" mass="51586">MSLSLNSDVSFYKLPPTFNRELLELHSLSCDINQLRETLQTKAIPPAEWALFLQQLQEIQARWTTVVQQFGQQLTGELAYRDLMLRFHENIAVFAKKWLKPSNPDDQIALEIIQKIRQFAPVVIHDTPRINKQLLEKQRWKAKLKALNPQVSPPDFQQTIFIVSAPRSGSTLLYETLMQFSELWSINGESHDIIESIPSLHPAQQDYASNCLMADKANPETIQQLKLGFTDELQNQTGDYYLNLPPEQRPTQIRFLEKTPKNALRIPFLKQAFPDALFIYLYREPEENIHSIMEGWRSRRFIAYRNLPAWDYLEWSFLLPPNWQQQAGRTLAQIAAYQWHAANSHILKDLQALPADSWRFVNYQDLRQHPHAILKQLSEFAGLTWTTRIAEYVKQGLPLSKMTLSAPAPDKWRQHEAEIMQCLPALQTILAEIQAIDTQATVLKP</sequence>
<dbReference type="InterPro" id="IPR026634">
    <property type="entry name" value="TPST-like"/>
</dbReference>
<protein>
    <submittedName>
        <fullName evidence="2">Sulfotransferase family protein</fullName>
    </submittedName>
</protein>
<dbReference type="STRING" id="395493.BegalDRAFT_0915"/>
<dbReference type="InterPro" id="IPR027417">
    <property type="entry name" value="P-loop_NTPase"/>
</dbReference>
<dbReference type="eggNOG" id="COG4424">
    <property type="taxonomic scope" value="Bacteria"/>
</dbReference>
<dbReference type="GO" id="GO:0008476">
    <property type="term" value="F:protein-tyrosine sulfotransferase activity"/>
    <property type="evidence" value="ECO:0007669"/>
    <property type="project" value="InterPro"/>
</dbReference>
<evidence type="ECO:0000313" key="3">
    <source>
        <dbReference type="Proteomes" id="UP000005744"/>
    </source>
</evidence>
<dbReference type="Gene3D" id="3.40.50.300">
    <property type="entry name" value="P-loop containing nucleotide triphosphate hydrolases"/>
    <property type="match status" value="1"/>
</dbReference>
<dbReference type="PANTHER" id="PTHR12788:SF10">
    <property type="entry name" value="PROTEIN-TYROSINE SULFOTRANSFERASE"/>
    <property type="match status" value="1"/>
</dbReference>
<gene>
    <name evidence="2" type="ORF">BegalDRAFT_0915</name>
</gene>
<keyword evidence="1 2" id="KW-0808">Transferase</keyword>
<organism evidence="2 3">
    <name type="scientific">Beggiatoa alba B18LD</name>
    <dbReference type="NCBI Taxonomy" id="395493"/>
    <lineage>
        <taxon>Bacteria</taxon>
        <taxon>Pseudomonadati</taxon>
        <taxon>Pseudomonadota</taxon>
        <taxon>Gammaproteobacteria</taxon>
        <taxon>Thiotrichales</taxon>
        <taxon>Thiotrichaceae</taxon>
        <taxon>Beggiatoa</taxon>
    </lineage>
</organism>
<dbReference type="Pfam" id="PF13469">
    <property type="entry name" value="Sulfotransfer_3"/>
    <property type="match status" value="1"/>
</dbReference>
<dbReference type="EMBL" id="JH600070">
    <property type="protein sequence ID" value="EIJ41823.1"/>
    <property type="molecule type" value="Genomic_DNA"/>
</dbReference>
<dbReference type="OrthoDB" id="1441538at2"/>
<dbReference type="HOGENOM" id="CLU_622291_0_0_6"/>
<dbReference type="SUPFAM" id="SSF52540">
    <property type="entry name" value="P-loop containing nucleoside triphosphate hydrolases"/>
    <property type="match status" value="1"/>
</dbReference>
<name>I3CDY0_9GAMM</name>
<proteinExistence type="predicted"/>
<evidence type="ECO:0000256" key="1">
    <source>
        <dbReference type="ARBA" id="ARBA00022679"/>
    </source>
</evidence>
<evidence type="ECO:0000313" key="2">
    <source>
        <dbReference type="EMBL" id="EIJ41823.1"/>
    </source>
</evidence>
<dbReference type="AlphaFoldDB" id="I3CDY0"/>
<dbReference type="RefSeq" id="WP_002684103.1">
    <property type="nucleotide sequence ID" value="NZ_JH600070.1"/>
</dbReference>
<dbReference type="PANTHER" id="PTHR12788">
    <property type="entry name" value="PROTEIN-TYROSINE SULFOTRANSFERASE 2"/>
    <property type="match status" value="1"/>
</dbReference>
<keyword evidence="3" id="KW-1185">Reference proteome</keyword>
<reference evidence="2 3" key="1">
    <citation type="submission" date="2011-11" db="EMBL/GenBank/DDBJ databases">
        <title>Improved High-Quality Draft sequence of Beggiatoa alba B18lD.</title>
        <authorList>
            <consortium name="US DOE Joint Genome Institute"/>
            <person name="Lucas S."/>
            <person name="Han J."/>
            <person name="Lapidus A."/>
            <person name="Cheng J.-F."/>
            <person name="Goodwin L."/>
            <person name="Pitluck S."/>
            <person name="Peters L."/>
            <person name="Mikhailova N."/>
            <person name="Held B."/>
            <person name="Detter J.C."/>
            <person name="Han C."/>
            <person name="Tapia R."/>
            <person name="Land M."/>
            <person name="Hauser L."/>
            <person name="Kyrpides N."/>
            <person name="Ivanova N."/>
            <person name="Pagani I."/>
            <person name="Samuel K."/>
            <person name="Teske A."/>
            <person name="Mueller J."/>
            <person name="Woyke T."/>
        </authorList>
    </citation>
    <scope>NUCLEOTIDE SEQUENCE [LARGE SCALE GENOMIC DNA]</scope>
    <source>
        <strain evidence="2 3">B18LD</strain>
    </source>
</reference>
<accession>I3CDY0</accession>
<dbReference type="Proteomes" id="UP000005744">
    <property type="component" value="Unassembled WGS sequence"/>
</dbReference>